<keyword evidence="10" id="KW-1185">Reference proteome</keyword>
<evidence type="ECO:0000313" key="9">
    <source>
        <dbReference type="EMBL" id="KAK6634773.1"/>
    </source>
</evidence>
<dbReference type="InterPro" id="IPR031312">
    <property type="entry name" value="Na/sul_symport_CS"/>
</dbReference>
<dbReference type="PANTHER" id="PTHR10283">
    <property type="entry name" value="SOLUTE CARRIER FAMILY 13 MEMBER"/>
    <property type="match status" value="1"/>
</dbReference>
<dbReference type="PROSITE" id="PS01271">
    <property type="entry name" value="NA_SULFATE"/>
    <property type="match status" value="1"/>
</dbReference>
<evidence type="ECO:0000313" key="10">
    <source>
        <dbReference type="Proteomes" id="UP001359485"/>
    </source>
</evidence>
<protein>
    <submittedName>
        <fullName evidence="9">Uncharacterized protein</fullName>
    </submittedName>
</protein>
<feature type="transmembrane region" description="Helical" evidence="8">
    <location>
        <begin position="456"/>
        <end position="477"/>
    </location>
</feature>
<feature type="compositionally biased region" description="Basic and acidic residues" evidence="7">
    <location>
        <begin position="211"/>
        <end position="222"/>
    </location>
</feature>
<feature type="transmembrane region" description="Helical" evidence="8">
    <location>
        <begin position="551"/>
        <end position="571"/>
    </location>
</feature>
<gene>
    <name evidence="9" type="ORF">RUM44_000020</name>
</gene>
<evidence type="ECO:0000256" key="8">
    <source>
        <dbReference type="SAM" id="Phobius"/>
    </source>
</evidence>
<dbReference type="InterPro" id="IPR001898">
    <property type="entry name" value="SLC13A/DASS"/>
</dbReference>
<comment type="caution">
    <text evidence="9">The sequence shown here is derived from an EMBL/GenBank/DDBJ whole genome shotgun (WGS) entry which is preliminary data.</text>
</comment>
<feature type="transmembrane region" description="Helical" evidence="8">
    <location>
        <begin position="165"/>
        <end position="185"/>
    </location>
</feature>
<keyword evidence="5 8" id="KW-1133">Transmembrane helix</keyword>
<evidence type="ECO:0000256" key="1">
    <source>
        <dbReference type="ARBA" id="ARBA00004141"/>
    </source>
</evidence>
<proteinExistence type="inferred from homology"/>
<feature type="transmembrane region" description="Helical" evidence="8">
    <location>
        <begin position="12"/>
        <end position="34"/>
    </location>
</feature>
<feature type="transmembrane region" description="Helical" evidence="8">
    <location>
        <begin position="413"/>
        <end position="435"/>
    </location>
</feature>
<keyword evidence="3" id="KW-0813">Transport</keyword>
<comment type="subcellular location">
    <subcellularLocation>
        <location evidence="1">Membrane</location>
        <topology evidence="1">Multi-pass membrane protein</topology>
    </subcellularLocation>
</comment>
<dbReference type="PANTHER" id="PTHR10283:SF82">
    <property type="entry name" value="SOLUTE CARRIER FAMILY 13 MEMBER 2"/>
    <property type="match status" value="1"/>
</dbReference>
<feature type="transmembrane region" description="Helical" evidence="8">
    <location>
        <begin position="125"/>
        <end position="141"/>
    </location>
</feature>
<dbReference type="EMBL" id="JAWJWF010000003">
    <property type="protein sequence ID" value="KAK6634773.1"/>
    <property type="molecule type" value="Genomic_DNA"/>
</dbReference>
<evidence type="ECO:0000256" key="4">
    <source>
        <dbReference type="ARBA" id="ARBA00022692"/>
    </source>
</evidence>
<feature type="region of interest" description="Disordered" evidence="7">
    <location>
        <begin position="203"/>
        <end position="231"/>
    </location>
</feature>
<feature type="transmembrane region" description="Helical" evidence="8">
    <location>
        <begin position="591"/>
        <end position="612"/>
    </location>
</feature>
<evidence type="ECO:0000256" key="2">
    <source>
        <dbReference type="ARBA" id="ARBA00006772"/>
    </source>
</evidence>
<comment type="similarity">
    <text evidence="2">Belongs to the SLC13A/DASS transporter (TC 2.A.47) family. NADC subfamily.</text>
</comment>
<feature type="transmembrane region" description="Helical" evidence="8">
    <location>
        <begin position="269"/>
        <end position="292"/>
    </location>
</feature>
<feature type="transmembrane region" description="Helical" evidence="8">
    <location>
        <begin position="312"/>
        <end position="334"/>
    </location>
</feature>
<feature type="transmembrane region" description="Helical" evidence="8">
    <location>
        <begin position="46"/>
        <end position="73"/>
    </location>
</feature>
<evidence type="ECO:0000256" key="6">
    <source>
        <dbReference type="ARBA" id="ARBA00023136"/>
    </source>
</evidence>
<feature type="transmembrane region" description="Helical" evidence="8">
    <location>
        <begin position="510"/>
        <end position="539"/>
    </location>
</feature>
<sequence length="634" mass="70438">MKLFSFDPVDVLSYLTAHWKSSIVAFIPILFLPLALSDGKEAKCGFVICVMAAYWVTEALPLPVTSLMPIVLFPAFGILSTEEVSLVYFKETNAMFLGTLALYLLGLQNVEFLQKKNQNVGHSDGCRFFFCTGTIIMAIAIEHCNLHKRISLKVLLTVGTSPRRLLFGFMVTTMFLSMWICNAAATAMMTPIVTAVLDELKANEEDEEEEEKNKKKQTGERTNRRRPTLTEPVDVTVSMEHDGATFDDEIRRQSFAKSKTGRYLSKEEISYFLGIAYAANIGGTGTITGSATNLTFKGIFESLFPLAEGLNFATWMQFNVPLMALNTLLGWLWLQIFHNGLFRRKRIKGTSEEYRNSIRGLVMQRYEELGPLSYHEINVLCLFLVDVLLWFFRKPEFVPGWASWFPEKVVKDATPAIAVVLLLFILPANLDFLKWGAKKSKESPSLLSWRILHEKIPFGIILLLVVNLMGDTNSIYLGGGFAVSKASETSGLSNYIGQQLEVVKQFSPTFILSIVVIIATFATEVSSNTAVVNILLPVLAKMCRIIKVNPLYLMLPATVCSSYAFMLPVATPPNAIVMAVSNMKTSDMIKAGIGMNLICAVSLTVSFIFIGAPMYGYNTFPEWAGIGNTTHSNG</sequence>
<reference evidence="9 10" key="1">
    <citation type="submission" date="2023-09" db="EMBL/GenBank/DDBJ databases">
        <title>Genomes of two closely related lineages of the louse Polyplax serrata with different host specificities.</title>
        <authorList>
            <person name="Martinu J."/>
            <person name="Tarabai H."/>
            <person name="Stefka J."/>
            <person name="Hypsa V."/>
        </authorList>
    </citation>
    <scope>NUCLEOTIDE SEQUENCE [LARGE SCALE GENOMIC DNA]</scope>
    <source>
        <strain evidence="9">98ZLc_SE</strain>
    </source>
</reference>
<name>A0ABR1B491_POLSC</name>
<evidence type="ECO:0000256" key="7">
    <source>
        <dbReference type="SAM" id="MobiDB-lite"/>
    </source>
</evidence>
<dbReference type="Pfam" id="PF00939">
    <property type="entry name" value="Na_sulph_symp"/>
    <property type="match status" value="1"/>
</dbReference>
<evidence type="ECO:0000256" key="5">
    <source>
        <dbReference type="ARBA" id="ARBA00022989"/>
    </source>
</evidence>
<organism evidence="9 10">
    <name type="scientific">Polyplax serrata</name>
    <name type="common">Common mouse louse</name>
    <dbReference type="NCBI Taxonomy" id="468196"/>
    <lineage>
        <taxon>Eukaryota</taxon>
        <taxon>Metazoa</taxon>
        <taxon>Ecdysozoa</taxon>
        <taxon>Arthropoda</taxon>
        <taxon>Hexapoda</taxon>
        <taxon>Insecta</taxon>
        <taxon>Pterygota</taxon>
        <taxon>Neoptera</taxon>
        <taxon>Paraneoptera</taxon>
        <taxon>Psocodea</taxon>
        <taxon>Troctomorpha</taxon>
        <taxon>Phthiraptera</taxon>
        <taxon>Anoplura</taxon>
        <taxon>Polyplacidae</taxon>
        <taxon>Polyplax</taxon>
    </lineage>
</organism>
<dbReference type="Proteomes" id="UP001359485">
    <property type="component" value="Unassembled WGS sequence"/>
</dbReference>
<keyword evidence="4 8" id="KW-0812">Transmembrane</keyword>
<accession>A0ABR1B491</accession>
<feature type="transmembrane region" description="Helical" evidence="8">
    <location>
        <begin position="93"/>
        <end position="113"/>
    </location>
</feature>
<keyword evidence="6 8" id="KW-0472">Membrane</keyword>
<feature type="transmembrane region" description="Helical" evidence="8">
    <location>
        <begin position="372"/>
        <end position="393"/>
    </location>
</feature>
<evidence type="ECO:0000256" key="3">
    <source>
        <dbReference type="ARBA" id="ARBA00022448"/>
    </source>
</evidence>